<evidence type="ECO:0000256" key="2">
    <source>
        <dbReference type="ARBA" id="ARBA00007977"/>
    </source>
</evidence>
<comment type="subcellular location">
    <subcellularLocation>
        <location evidence="1">Cell membrane</location>
        <topology evidence="1">Multi-pass membrane protein</topology>
    </subcellularLocation>
</comment>
<accession>A0ABW3C238</accession>
<evidence type="ECO:0000256" key="4">
    <source>
        <dbReference type="ARBA" id="ARBA00022692"/>
    </source>
</evidence>
<name>A0ABW3C238_SPHXN</name>
<protein>
    <submittedName>
        <fullName evidence="8">YeiH family protein</fullName>
    </submittedName>
</protein>
<dbReference type="Proteomes" id="UP001597124">
    <property type="component" value="Unassembled WGS sequence"/>
</dbReference>
<feature type="transmembrane region" description="Helical" evidence="7">
    <location>
        <begin position="288"/>
        <end position="308"/>
    </location>
</feature>
<evidence type="ECO:0000256" key="1">
    <source>
        <dbReference type="ARBA" id="ARBA00004651"/>
    </source>
</evidence>
<feature type="transmembrane region" description="Helical" evidence="7">
    <location>
        <begin position="21"/>
        <end position="44"/>
    </location>
</feature>
<keyword evidence="5 7" id="KW-1133">Transmembrane helix</keyword>
<dbReference type="Pfam" id="PF03601">
    <property type="entry name" value="Cons_hypoth698"/>
    <property type="match status" value="1"/>
</dbReference>
<proteinExistence type="inferred from homology"/>
<keyword evidence="6 7" id="KW-0472">Membrane</keyword>
<feature type="transmembrane region" description="Helical" evidence="7">
    <location>
        <begin position="137"/>
        <end position="157"/>
    </location>
</feature>
<comment type="similarity">
    <text evidence="2">Belongs to the UPF0324 family.</text>
</comment>
<keyword evidence="4 7" id="KW-0812">Transmembrane</keyword>
<evidence type="ECO:0000256" key="7">
    <source>
        <dbReference type="SAM" id="Phobius"/>
    </source>
</evidence>
<feature type="transmembrane region" description="Helical" evidence="7">
    <location>
        <begin position="320"/>
        <end position="340"/>
    </location>
</feature>
<evidence type="ECO:0000256" key="3">
    <source>
        <dbReference type="ARBA" id="ARBA00022475"/>
    </source>
</evidence>
<evidence type="ECO:0000256" key="6">
    <source>
        <dbReference type="ARBA" id="ARBA00023136"/>
    </source>
</evidence>
<reference evidence="9" key="1">
    <citation type="journal article" date="2019" name="Int. J. Syst. Evol. Microbiol.">
        <title>The Global Catalogue of Microorganisms (GCM) 10K type strain sequencing project: providing services to taxonomists for standard genome sequencing and annotation.</title>
        <authorList>
            <consortium name="The Broad Institute Genomics Platform"/>
            <consortium name="The Broad Institute Genome Sequencing Center for Infectious Disease"/>
            <person name="Wu L."/>
            <person name="Ma J."/>
        </authorList>
    </citation>
    <scope>NUCLEOTIDE SEQUENCE [LARGE SCALE GENOMIC DNA]</scope>
    <source>
        <strain evidence="9">CCUG 52537</strain>
    </source>
</reference>
<dbReference type="PANTHER" id="PTHR30106:SF2">
    <property type="entry name" value="UPF0324 INNER MEMBRANE PROTEIN YEIH"/>
    <property type="match status" value="1"/>
</dbReference>
<feature type="transmembrane region" description="Helical" evidence="7">
    <location>
        <begin position="106"/>
        <end position="125"/>
    </location>
</feature>
<keyword evidence="9" id="KW-1185">Reference proteome</keyword>
<feature type="transmembrane region" description="Helical" evidence="7">
    <location>
        <begin position="169"/>
        <end position="194"/>
    </location>
</feature>
<comment type="caution">
    <text evidence="8">The sequence shown here is derived from an EMBL/GenBank/DDBJ whole genome shotgun (WGS) entry which is preliminary data.</text>
</comment>
<keyword evidence="3" id="KW-1003">Cell membrane</keyword>
<evidence type="ECO:0000313" key="8">
    <source>
        <dbReference type="EMBL" id="MFD0848560.1"/>
    </source>
</evidence>
<dbReference type="PANTHER" id="PTHR30106">
    <property type="entry name" value="INNER MEMBRANE PROTEIN YEIH-RELATED"/>
    <property type="match status" value="1"/>
</dbReference>
<evidence type="ECO:0000313" key="9">
    <source>
        <dbReference type="Proteomes" id="UP001597124"/>
    </source>
</evidence>
<feature type="transmembrane region" description="Helical" evidence="7">
    <location>
        <begin position="233"/>
        <end position="250"/>
    </location>
</feature>
<dbReference type="InterPro" id="IPR018383">
    <property type="entry name" value="UPF0324_pro"/>
</dbReference>
<dbReference type="RefSeq" id="WP_381489508.1">
    <property type="nucleotide sequence ID" value="NZ_JBHTIK010000005.1"/>
</dbReference>
<dbReference type="EMBL" id="JBHTIK010000005">
    <property type="protein sequence ID" value="MFD0848560.1"/>
    <property type="molecule type" value="Genomic_DNA"/>
</dbReference>
<sequence>MSSIGSDPAQAGAGANERPRTTLFLSGIALCASLAAGAIGIASVSALPGVVAALMMGMIARALLPGLAEATEPGIRYCSRTLLRIAVALLGLRLAAPDLAALGPGAIGIVAVSLAATIGAGYLIARPMLRDRQVAAVAAAAVAVCGASAALAVSAIFPQRAALERMTTLVVIVVSLLSTIVMLAYPPLAAALAFSPAETALLFGAAIHDVAQVAGAGLAISPEVATQAVAVKMIRVAGLLPIVLGFGILLRAKHDGGTRPQLLPTFLVAYVVLALIAGFGIAPPLLVSLGSTAATWLLTAAVAALGLSTRLEDLRAAPPLLLAFLAAQTLLQLAIVVLLIRV</sequence>
<feature type="transmembrane region" description="Helical" evidence="7">
    <location>
        <begin position="262"/>
        <end position="282"/>
    </location>
</feature>
<evidence type="ECO:0000256" key="5">
    <source>
        <dbReference type="ARBA" id="ARBA00022989"/>
    </source>
</evidence>
<organism evidence="8 9">
    <name type="scientific">Sphingosinicella xenopeptidilytica</name>
    <dbReference type="NCBI Taxonomy" id="364098"/>
    <lineage>
        <taxon>Bacteria</taxon>
        <taxon>Pseudomonadati</taxon>
        <taxon>Pseudomonadota</taxon>
        <taxon>Alphaproteobacteria</taxon>
        <taxon>Sphingomonadales</taxon>
        <taxon>Sphingosinicellaceae</taxon>
        <taxon>Sphingosinicella</taxon>
    </lineage>
</organism>
<gene>
    <name evidence="8" type="ORF">ACFQ00_09525</name>
</gene>